<dbReference type="Proteomes" id="UP000001505">
    <property type="component" value="Chromosome"/>
</dbReference>
<dbReference type="OrthoDB" id="21667at2"/>
<reference evidence="3 4" key="1">
    <citation type="journal article" date="2010" name="PLoS ONE">
        <title>The Waddlia genome: a window into chlamydial biology.</title>
        <authorList>
            <person name="Bertelli C."/>
            <person name="Collyn F."/>
            <person name="Croxatto A."/>
            <person name="Ruckert C."/>
            <person name="Polkinghorne A."/>
            <person name="Kebbi-Beghdadi C."/>
            <person name="Goesmann A."/>
            <person name="Vaughan L."/>
            <person name="Greub G."/>
        </authorList>
    </citation>
    <scope>NUCLEOTIDE SEQUENCE [LARGE SCALE GENOMIC DNA]</scope>
    <source>
        <strain evidence="4">ATCC VR-1470 / WSU 86-1044</strain>
    </source>
</reference>
<evidence type="ECO:0000256" key="1">
    <source>
        <dbReference type="ARBA" id="ARBA00009981"/>
    </source>
</evidence>
<comment type="function">
    <text evidence="2">Antitoxin component of a type II toxin-antitoxin (TA) system.</text>
</comment>
<sequence length="78" mass="8862">MDTVAASEAKDKLQEMIKEAVRNRQQYKIIGNEGSVVLLPQETYDNILVTLELLSTPGLLDQIKLQEVEEEFSKAFNH</sequence>
<dbReference type="InterPro" id="IPR036165">
    <property type="entry name" value="YefM-like_sf"/>
</dbReference>
<protein>
    <recommendedName>
        <fullName evidence="2">Antitoxin</fullName>
    </recommendedName>
</protein>
<name>D6YUU1_WADCW</name>
<accession>D6YUU1</accession>
<dbReference type="RefSeq" id="WP_013181628.1">
    <property type="nucleotide sequence ID" value="NC_014225.1"/>
</dbReference>
<evidence type="ECO:0000313" key="3">
    <source>
        <dbReference type="EMBL" id="ADI37902.1"/>
    </source>
</evidence>
<dbReference type="Pfam" id="PF02604">
    <property type="entry name" value="PhdYeFM_antitox"/>
    <property type="match status" value="1"/>
</dbReference>
<evidence type="ECO:0000256" key="2">
    <source>
        <dbReference type="RuleBase" id="RU362080"/>
    </source>
</evidence>
<dbReference type="Gene3D" id="3.40.1620.10">
    <property type="entry name" value="YefM-like domain"/>
    <property type="match status" value="1"/>
</dbReference>
<proteinExistence type="inferred from homology"/>
<dbReference type="AlphaFoldDB" id="D6YUU1"/>
<dbReference type="eggNOG" id="COG2161">
    <property type="taxonomic scope" value="Bacteria"/>
</dbReference>
<comment type="similarity">
    <text evidence="1 2">Belongs to the phD/YefM antitoxin family.</text>
</comment>
<dbReference type="SUPFAM" id="SSF143120">
    <property type="entry name" value="YefM-like"/>
    <property type="match status" value="1"/>
</dbReference>
<dbReference type="HOGENOM" id="CLU_2684511_0_0_0"/>
<keyword evidence="4" id="KW-1185">Reference proteome</keyword>
<dbReference type="EMBL" id="CP001928">
    <property type="protein sequence ID" value="ADI37902.1"/>
    <property type="molecule type" value="Genomic_DNA"/>
</dbReference>
<dbReference type="InterPro" id="IPR006442">
    <property type="entry name" value="Antitoxin_Phd/YefM"/>
</dbReference>
<dbReference type="KEGG" id="wch:wcw_0531"/>
<organism evidence="3 4">
    <name type="scientific">Waddlia chondrophila (strain ATCC VR-1470 / WSU 86-1044)</name>
    <dbReference type="NCBI Taxonomy" id="716544"/>
    <lineage>
        <taxon>Bacteria</taxon>
        <taxon>Pseudomonadati</taxon>
        <taxon>Chlamydiota</taxon>
        <taxon>Chlamydiia</taxon>
        <taxon>Parachlamydiales</taxon>
        <taxon>Waddliaceae</taxon>
        <taxon>Waddlia</taxon>
    </lineage>
</organism>
<gene>
    <name evidence="3" type="ordered locus">wcw_0531</name>
</gene>
<evidence type="ECO:0000313" key="4">
    <source>
        <dbReference type="Proteomes" id="UP000001505"/>
    </source>
</evidence>